<dbReference type="InterPro" id="IPR016024">
    <property type="entry name" value="ARM-type_fold"/>
</dbReference>
<reference evidence="1 2" key="2">
    <citation type="journal article" date="2012" name="PLoS Pathog.">
        <title>Diverse lifestyles and strategies of plant pathogenesis encoded in the genomes of eighteen Dothideomycetes fungi.</title>
        <authorList>
            <person name="Ohm R.A."/>
            <person name="Feau N."/>
            <person name="Henrissat B."/>
            <person name="Schoch C.L."/>
            <person name="Horwitz B.A."/>
            <person name="Barry K.W."/>
            <person name="Condon B.J."/>
            <person name="Copeland A.C."/>
            <person name="Dhillon B."/>
            <person name="Glaser F."/>
            <person name="Hesse C.N."/>
            <person name="Kosti I."/>
            <person name="LaButti K."/>
            <person name="Lindquist E.A."/>
            <person name="Lucas S."/>
            <person name="Salamov A.A."/>
            <person name="Bradshaw R.E."/>
            <person name="Ciuffetti L."/>
            <person name="Hamelin R.C."/>
            <person name="Kema G.H.J."/>
            <person name="Lawrence C."/>
            <person name="Scott J.A."/>
            <person name="Spatafora J.W."/>
            <person name="Turgeon B.G."/>
            <person name="de Wit P.J.G.M."/>
            <person name="Zhong S."/>
            <person name="Goodwin S.B."/>
            <person name="Grigoriev I.V."/>
        </authorList>
    </citation>
    <scope>NUCLEOTIDE SEQUENCE [LARGE SCALE GENOMIC DNA]</scope>
    <source>
        <strain evidence="2">NZE10 / CBS 128990</strain>
    </source>
</reference>
<keyword evidence="2" id="KW-1185">Reference proteome</keyword>
<dbReference type="Proteomes" id="UP000016933">
    <property type="component" value="Unassembled WGS sequence"/>
</dbReference>
<dbReference type="GO" id="GO:0005085">
    <property type="term" value="F:guanyl-nucleotide exchange factor activity"/>
    <property type="evidence" value="ECO:0007669"/>
    <property type="project" value="InterPro"/>
</dbReference>
<sequence>MSAPDLESVQRALGAFALNASDSAAIATLAEASKQHPEVRSRLADPATLKTLVEAIDYGLNASTETVESALRCLGNACIDNNDARETITNTGFSSLSQCMATGADSTKLLTTKVLYNICNDYEPAQKQVYQERLDAELVRYCSSKFALETSDHNACAIDVLFWATGHKASLEPTLREPLPADLLVRILLLPQLYGKDPKGMDVEKFGSVANVTLSFLQDTRVQKQIIEGKKLNGIWNILEIADAKASTLKSDREDDKEDLKVLQPFNSSLVWCLSDVAANPEFSKFYPLDGPDMKFFLDYIMAVMTAEGGVAMVGDDLIKMNMTSTLVTAACQVIGNALWALPPESYEYLVAEENFHGFVFAIVWNRDIFSVGKDLLHSAAGLLIQLTRPSVKARERIGKHPASMQVSERLCRHDVPQIRQDGLKLLKALGKECPANQDKFKDLAVEVMKSLQESKDAELSEAAPS</sequence>
<dbReference type="SUPFAM" id="SSF48371">
    <property type="entry name" value="ARM repeat"/>
    <property type="match status" value="1"/>
</dbReference>
<dbReference type="OMA" id="LVWCLSD"/>
<dbReference type="InterPro" id="IPR011989">
    <property type="entry name" value="ARM-like"/>
</dbReference>
<dbReference type="EMBL" id="KB446542">
    <property type="protein sequence ID" value="EME41640.1"/>
    <property type="molecule type" value="Genomic_DNA"/>
</dbReference>
<dbReference type="PANTHER" id="PTHR10957">
    <property type="entry name" value="RAP1 GTPASE-GDP DISSOCIATION STIMULATOR 1"/>
    <property type="match status" value="1"/>
</dbReference>
<gene>
    <name evidence="1" type="ORF">DOTSEDRAFT_55410</name>
</gene>
<accession>N1PJB7</accession>
<dbReference type="STRING" id="675120.N1PJB7"/>
<dbReference type="AlphaFoldDB" id="N1PJB7"/>
<name>N1PJB7_DOTSN</name>
<dbReference type="Gene3D" id="1.25.10.10">
    <property type="entry name" value="Leucine-rich Repeat Variant"/>
    <property type="match status" value="1"/>
</dbReference>
<evidence type="ECO:0000313" key="2">
    <source>
        <dbReference type="Proteomes" id="UP000016933"/>
    </source>
</evidence>
<protein>
    <submittedName>
        <fullName evidence="1">Uncharacterized protein</fullName>
    </submittedName>
</protein>
<dbReference type="eggNOG" id="ENOG502R947">
    <property type="taxonomic scope" value="Eukaryota"/>
</dbReference>
<dbReference type="OrthoDB" id="26149at2759"/>
<organism evidence="1 2">
    <name type="scientific">Dothistroma septosporum (strain NZE10 / CBS 128990)</name>
    <name type="common">Red band needle blight fungus</name>
    <name type="synonym">Mycosphaerella pini</name>
    <dbReference type="NCBI Taxonomy" id="675120"/>
    <lineage>
        <taxon>Eukaryota</taxon>
        <taxon>Fungi</taxon>
        <taxon>Dikarya</taxon>
        <taxon>Ascomycota</taxon>
        <taxon>Pezizomycotina</taxon>
        <taxon>Dothideomycetes</taxon>
        <taxon>Dothideomycetidae</taxon>
        <taxon>Mycosphaerellales</taxon>
        <taxon>Mycosphaerellaceae</taxon>
        <taxon>Dothistroma</taxon>
    </lineage>
</organism>
<evidence type="ECO:0000313" key="1">
    <source>
        <dbReference type="EMBL" id="EME41640.1"/>
    </source>
</evidence>
<proteinExistence type="predicted"/>
<dbReference type="HOGENOM" id="CLU_476645_0_0_1"/>
<dbReference type="InterPro" id="IPR040144">
    <property type="entry name" value="RAP1GDS1"/>
</dbReference>
<reference evidence="2" key="1">
    <citation type="journal article" date="2012" name="PLoS Genet.">
        <title>The genomes of the fungal plant pathogens Cladosporium fulvum and Dothistroma septosporum reveal adaptation to different hosts and lifestyles but also signatures of common ancestry.</title>
        <authorList>
            <person name="de Wit P.J.G.M."/>
            <person name="van der Burgt A."/>
            <person name="Oekmen B."/>
            <person name="Stergiopoulos I."/>
            <person name="Abd-Elsalam K.A."/>
            <person name="Aerts A.L."/>
            <person name="Bahkali A.H."/>
            <person name="Beenen H.G."/>
            <person name="Chettri P."/>
            <person name="Cox M.P."/>
            <person name="Datema E."/>
            <person name="de Vries R.P."/>
            <person name="Dhillon B."/>
            <person name="Ganley A.R."/>
            <person name="Griffiths S.A."/>
            <person name="Guo Y."/>
            <person name="Hamelin R.C."/>
            <person name="Henrissat B."/>
            <person name="Kabir M.S."/>
            <person name="Jashni M.K."/>
            <person name="Kema G."/>
            <person name="Klaubauf S."/>
            <person name="Lapidus A."/>
            <person name="Levasseur A."/>
            <person name="Lindquist E."/>
            <person name="Mehrabi R."/>
            <person name="Ohm R.A."/>
            <person name="Owen T.J."/>
            <person name="Salamov A."/>
            <person name="Schwelm A."/>
            <person name="Schijlen E."/>
            <person name="Sun H."/>
            <person name="van den Burg H.A."/>
            <person name="van Ham R.C.H.J."/>
            <person name="Zhang S."/>
            <person name="Goodwin S.B."/>
            <person name="Grigoriev I.V."/>
            <person name="Collemare J."/>
            <person name="Bradshaw R.E."/>
        </authorList>
    </citation>
    <scope>NUCLEOTIDE SEQUENCE [LARGE SCALE GENOMIC DNA]</scope>
    <source>
        <strain evidence="2">NZE10 / CBS 128990</strain>
    </source>
</reference>